<dbReference type="AlphaFoldDB" id="A0A2N9GEQ9"/>
<gene>
    <name evidence="4" type="ORF">FSB_LOCUS25925</name>
</gene>
<sequence length="648" mass="72199">MSDSSSADDSKHIEELYKYVERLNEATDKSQNVMDYQGIIDTAKSSIKAKQLAAQFIPRFFKFFPTLSGPAIDTHLDLIEEEELGDRFLGTILDSQNKDATVADYMDYSRGDVVASLWIICSYTVTLHMLYGSLFVPFSGFNGFCQGDLLVFYQVEELVRVQAIRGLPLFCKDTPEHIAKIVDILVQLLASEEFVERDAVHKALMSLLMQDVKASLTALFKHIGSVDEPSTDETIREKVLSFIRDKVFPIKGELLKPQEEMERHITDLIKKSLEDVTGAEFRMFMDFLKSLSIFGEKAPAERMKELIGIIEGQADLDAQFNVSDADHIDRLISCLYMALPFVVRGASSSKFLNYLNKHIIPVFDKLPEERKLDLLKALAEISPYTTPQDSRQILPNVVQLLKKYMPRRKTGEEMNFTYVECLLYTFHHLAHKVPNATNSLCGYKIVTGQPSDRLGEDFSELYKDFTERNGECGSSVSPLLYGYGYVVYGVWLSNVEELTRATMKKLTQGMAEHNKAMAAAKSDEAKDSIKTQKQNTTTGLRTCNNILAMTKPLHSKTPSFIGDKVINLSWKEATKPNVLATTTATGGKRPATAANGSSNVASKKGRGAGGLQNQLVNRALEGLSHGGRGGTRGRGRGWGGRGRGRGFR</sequence>
<comment type="similarity">
    <text evidence="1">Belongs to the API5 family.</text>
</comment>
<evidence type="ECO:0000313" key="4">
    <source>
        <dbReference type="EMBL" id="SPC98043.1"/>
    </source>
</evidence>
<reference evidence="4" key="1">
    <citation type="submission" date="2018-02" db="EMBL/GenBank/DDBJ databases">
        <authorList>
            <person name="Cohen D.B."/>
            <person name="Kent A.D."/>
        </authorList>
    </citation>
    <scope>NUCLEOTIDE SEQUENCE</scope>
</reference>
<dbReference type="PANTHER" id="PTHR12758:SF19">
    <property type="entry name" value="APOPTOSIS INHIBITOR 5"/>
    <property type="match status" value="1"/>
</dbReference>
<evidence type="ECO:0008006" key="5">
    <source>
        <dbReference type="Google" id="ProtNLM"/>
    </source>
</evidence>
<accession>A0A2N9GEQ9</accession>
<evidence type="ECO:0000256" key="2">
    <source>
        <dbReference type="ARBA" id="ARBA00022703"/>
    </source>
</evidence>
<evidence type="ECO:0000256" key="1">
    <source>
        <dbReference type="ARBA" id="ARBA00009515"/>
    </source>
</evidence>
<protein>
    <recommendedName>
        <fullName evidence="5">Apoptosis inhibitor 5/fibroblast growth factor 2-interacting factor 2</fullName>
    </recommendedName>
</protein>
<name>A0A2N9GEQ9_FAGSY</name>
<dbReference type="InterPro" id="IPR016024">
    <property type="entry name" value="ARM-type_fold"/>
</dbReference>
<feature type="compositionally biased region" description="Gly residues" evidence="3">
    <location>
        <begin position="624"/>
        <end position="641"/>
    </location>
</feature>
<keyword evidence="2" id="KW-0053">Apoptosis</keyword>
<organism evidence="4">
    <name type="scientific">Fagus sylvatica</name>
    <name type="common">Beechnut</name>
    <dbReference type="NCBI Taxonomy" id="28930"/>
    <lineage>
        <taxon>Eukaryota</taxon>
        <taxon>Viridiplantae</taxon>
        <taxon>Streptophyta</taxon>
        <taxon>Embryophyta</taxon>
        <taxon>Tracheophyta</taxon>
        <taxon>Spermatophyta</taxon>
        <taxon>Magnoliopsida</taxon>
        <taxon>eudicotyledons</taxon>
        <taxon>Gunneridae</taxon>
        <taxon>Pentapetalae</taxon>
        <taxon>rosids</taxon>
        <taxon>fabids</taxon>
        <taxon>Fagales</taxon>
        <taxon>Fagaceae</taxon>
        <taxon>Fagus</taxon>
    </lineage>
</organism>
<dbReference type="EMBL" id="OIVN01001824">
    <property type="protein sequence ID" value="SPC98043.1"/>
    <property type="molecule type" value="Genomic_DNA"/>
</dbReference>
<dbReference type="PANTHER" id="PTHR12758">
    <property type="entry name" value="APOPTOSIS INHIBITOR 5-RELATED"/>
    <property type="match status" value="1"/>
</dbReference>
<dbReference type="Pfam" id="PF05918">
    <property type="entry name" value="API5"/>
    <property type="match status" value="2"/>
</dbReference>
<feature type="region of interest" description="Disordered" evidence="3">
    <location>
        <begin position="621"/>
        <end position="648"/>
    </location>
</feature>
<dbReference type="GO" id="GO:0003729">
    <property type="term" value="F:mRNA binding"/>
    <property type="evidence" value="ECO:0007669"/>
    <property type="project" value="TreeGrafter"/>
</dbReference>
<feature type="region of interest" description="Disordered" evidence="3">
    <location>
        <begin position="582"/>
        <end position="609"/>
    </location>
</feature>
<dbReference type="GO" id="GO:0043067">
    <property type="term" value="P:regulation of programmed cell death"/>
    <property type="evidence" value="ECO:0007669"/>
    <property type="project" value="TreeGrafter"/>
</dbReference>
<dbReference type="SUPFAM" id="SSF48371">
    <property type="entry name" value="ARM repeat"/>
    <property type="match status" value="1"/>
</dbReference>
<proteinExistence type="inferred from homology"/>
<evidence type="ECO:0000256" key="3">
    <source>
        <dbReference type="SAM" id="MobiDB-lite"/>
    </source>
</evidence>
<dbReference type="GO" id="GO:0005634">
    <property type="term" value="C:nucleus"/>
    <property type="evidence" value="ECO:0007669"/>
    <property type="project" value="TreeGrafter"/>
</dbReference>
<dbReference type="InterPro" id="IPR008383">
    <property type="entry name" value="API5"/>
</dbReference>